<evidence type="ECO:0000313" key="4">
    <source>
        <dbReference type="Proteomes" id="UP001562425"/>
    </source>
</evidence>
<keyword evidence="4" id="KW-1185">Reference proteome</keyword>
<gene>
    <name evidence="3" type="ORF">pipiens_017601</name>
</gene>
<feature type="compositionally biased region" description="Basic and acidic residues" evidence="1">
    <location>
        <begin position="445"/>
        <end position="454"/>
    </location>
</feature>
<protein>
    <submittedName>
        <fullName evidence="3">Uncharacterized protein</fullName>
    </submittedName>
</protein>
<dbReference type="Proteomes" id="UP001562425">
    <property type="component" value="Unassembled WGS sequence"/>
</dbReference>
<reference evidence="3 4" key="1">
    <citation type="submission" date="2024-05" db="EMBL/GenBank/DDBJ databases">
        <title>Culex pipiens pipiens assembly and annotation.</title>
        <authorList>
            <person name="Alout H."/>
            <person name="Durand T."/>
        </authorList>
    </citation>
    <scope>NUCLEOTIDE SEQUENCE [LARGE SCALE GENOMIC DNA]</scope>
    <source>
        <strain evidence="3">HA-2024</strain>
        <tissue evidence="3">Whole body</tissue>
    </source>
</reference>
<feature type="compositionally biased region" description="Low complexity" evidence="1">
    <location>
        <begin position="714"/>
        <end position="723"/>
    </location>
</feature>
<dbReference type="EMBL" id="JBEHCU010012646">
    <property type="protein sequence ID" value="KAL1375255.1"/>
    <property type="molecule type" value="Genomic_DNA"/>
</dbReference>
<feature type="region of interest" description="Disordered" evidence="1">
    <location>
        <begin position="493"/>
        <end position="555"/>
    </location>
</feature>
<feature type="compositionally biased region" description="Low complexity" evidence="1">
    <location>
        <begin position="529"/>
        <end position="555"/>
    </location>
</feature>
<feature type="signal peptide" evidence="2">
    <location>
        <begin position="1"/>
        <end position="25"/>
    </location>
</feature>
<sequence length="1013" mass="114426">MLQQWVLLVSVVIVVFSYCEQRVQAQFHPRGFGFPPRYPYSPFAPHRGLLGGRGAHRRPHLGWVLAANPNAHEDDGEKVSMSRSAGEEGYDEALQVVHSGDHVEELQDLGFEPSALIGFYNEDGTIGEWAGEGEEFVASGAEEMVGRKHRKLDCDDVFGKHKKKKRKFCRKMKAYNDEHHGGHHGHDSYDHGSYGGHKQHKHHKHGSYGRYKRQLQYLSGAGELPLGIPQLAQATPLSGAVQLLPVQQITQINRPRLVRNSIVPIPDPPRQLAQVKFLDANGSEMITPYQLQSHHHEQHPSCPGGTVANYNFFHFSCPPTVTVDGASMRNHPKRYVDTANAWSQFPHRIEKRKGVGLEEQPKVVNVERVFALEATTVEATSPEATKRKLIQWRLQNIRDKATSEEATLEPIVVLSSRESVEEGAPVNRLRDTRDSNVRPFSVIEMGHDADEQNRQRSRPRPYSNRGEQFLNRLFAPPALTNVNPFDPFHRDHRVPPQNLPQAPPYRTTPRRNNRRGEKLVSRFVKARQPTTSTDAPTTTTTTTTPEPTTTTTTTLRTTEATKRFPLKPNAEDATRRRTRYRLRPKKSIQDDEYEALGMNTLESDALASRKAEPTKRLRQTPRRPFRLGKIKPLKVKKPAREDAVTESLVKQGRWEEIFAIKTNENKRNHPRRSVDETDDGISQQDARWRLKRAQHFIRRQLRNWKTPDPAEAPTTTTTSTTTTVRPIEGEERRHRRPVRPAGRQGRQRTESSEVVNVGRFDVNGQFKNPTLQAASSNQEAVLSPKVQEYIANKVKEACDKCTPSNEIVRSKNNYVPRPSRADHVGTRSKNAVYCEPRESSLKAPVKRQLFTNPSQIFPPIGSAGSSPEERRQARQKYLADLRNSRAGFFENVGKAFQGIRPRAAPTTTTPAPFPVIAAIRKNFESSMQNLNSRLAYRDPMIASAGKVSEPQRKADGTFEAARDMDIGRCSHHLIDPSLNFHIENEESARTALGQFENVGSGPTTTVAFYSFST</sequence>
<feature type="region of interest" description="Disordered" evidence="1">
    <location>
        <begin position="177"/>
        <end position="207"/>
    </location>
</feature>
<feature type="region of interest" description="Disordered" evidence="1">
    <location>
        <begin position="419"/>
        <end position="464"/>
    </location>
</feature>
<evidence type="ECO:0000256" key="1">
    <source>
        <dbReference type="SAM" id="MobiDB-lite"/>
    </source>
</evidence>
<dbReference type="AlphaFoldDB" id="A0ABD1CG30"/>
<feature type="chain" id="PRO_5044758316" evidence="2">
    <location>
        <begin position="26"/>
        <end position="1013"/>
    </location>
</feature>
<evidence type="ECO:0000313" key="3">
    <source>
        <dbReference type="EMBL" id="KAL1375255.1"/>
    </source>
</evidence>
<accession>A0ABD1CG30</accession>
<feature type="region of interest" description="Disordered" evidence="1">
    <location>
        <begin position="853"/>
        <end position="872"/>
    </location>
</feature>
<feature type="region of interest" description="Disordered" evidence="1">
    <location>
        <begin position="705"/>
        <end position="753"/>
    </location>
</feature>
<name>A0ABD1CG30_CULPP</name>
<evidence type="ECO:0000256" key="2">
    <source>
        <dbReference type="SAM" id="SignalP"/>
    </source>
</evidence>
<keyword evidence="2" id="KW-0732">Signal</keyword>
<proteinExistence type="predicted"/>
<feature type="compositionally biased region" description="Basic and acidic residues" evidence="1">
    <location>
        <begin position="177"/>
        <end position="190"/>
    </location>
</feature>
<organism evidence="3 4">
    <name type="scientific">Culex pipiens pipiens</name>
    <name type="common">Northern house mosquito</name>
    <dbReference type="NCBI Taxonomy" id="38569"/>
    <lineage>
        <taxon>Eukaryota</taxon>
        <taxon>Metazoa</taxon>
        <taxon>Ecdysozoa</taxon>
        <taxon>Arthropoda</taxon>
        <taxon>Hexapoda</taxon>
        <taxon>Insecta</taxon>
        <taxon>Pterygota</taxon>
        <taxon>Neoptera</taxon>
        <taxon>Endopterygota</taxon>
        <taxon>Diptera</taxon>
        <taxon>Nematocera</taxon>
        <taxon>Culicoidea</taxon>
        <taxon>Culicidae</taxon>
        <taxon>Culicinae</taxon>
        <taxon>Culicini</taxon>
        <taxon>Culex</taxon>
        <taxon>Culex</taxon>
    </lineage>
</organism>
<feature type="compositionally biased region" description="Basic residues" evidence="1">
    <location>
        <begin position="197"/>
        <end position="207"/>
    </location>
</feature>
<comment type="caution">
    <text evidence="3">The sequence shown here is derived from an EMBL/GenBank/DDBJ whole genome shotgun (WGS) entry which is preliminary data.</text>
</comment>